<feature type="transmembrane region" description="Helical" evidence="1">
    <location>
        <begin position="107"/>
        <end position="126"/>
    </location>
</feature>
<comment type="caution">
    <text evidence="2">The sequence shown here is derived from an EMBL/GenBank/DDBJ whole genome shotgun (WGS) entry which is preliminary data.</text>
</comment>
<evidence type="ECO:0000313" key="2">
    <source>
        <dbReference type="EMBL" id="MFL0267522.1"/>
    </source>
</evidence>
<keyword evidence="1" id="KW-0472">Membrane</keyword>
<gene>
    <name evidence="2" type="ORF">ACJDUH_05340</name>
</gene>
<name>A0ABW8TPW5_9CLOT</name>
<feature type="transmembrane region" description="Helical" evidence="1">
    <location>
        <begin position="17"/>
        <end position="37"/>
    </location>
</feature>
<feature type="transmembrane region" description="Helical" evidence="1">
    <location>
        <begin position="43"/>
        <end position="61"/>
    </location>
</feature>
<dbReference type="Proteomes" id="UP001623661">
    <property type="component" value="Unassembled WGS sequence"/>
</dbReference>
<dbReference type="RefSeq" id="WP_406764122.1">
    <property type="nucleotide sequence ID" value="NZ_JBJHZY010000001.1"/>
</dbReference>
<proteinExistence type="predicted"/>
<dbReference type="InterPro" id="IPR053824">
    <property type="entry name" value="DUF7010"/>
</dbReference>
<keyword evidence="3" id="KW-1185">Reference proteome</keyword>
<dbReference type="EMBL" id="JBJHZY010000001">
    <property type="protein sequence ID" value="MFL0267522.1"/>
    <property type="molecule type" value="Genomic_DNA"/>
</dbReference>
<keyword evidence="1" id="KW-0812">Transmembrane</keyword>
<sequence length="182" mass="20784">MSLDELRTDIAKRGKKGLSFIIASVFIWCAVLVVWLLPQENTITKNLLTFCFTTPLVPFAYMISKIIKAEFSTKDNPLSKLGLLFSYNQLLYILIAMWVYPTVPDKMVMVLAIIFGAHLMPFGWLYKSKAYTVMSILISFTIFIIGIVFNAVIVSIVMIIYEIIFCIWLMFENKSLNKEALG</sequence>
<keyword evidence="1" id="KW-1133">Transmembrane helix</keyword>
<evidence type="ECO:0000256" key="1">
    <source>
        <dbReference type="SAM" id="Phobius"/>
    </source>
</evidence>
<protein>
    <submittedName>
        <fullName evidence="2">DUF7010 family protein</fullName>
    </submittedName>
</protein>
<feature type="transmembrane region" description="Helical" evidence="1">
    <location>
        <begin position="138"/>
        <end position="171"/>
    </location>
</feature>
<accession>A0ABW8TPW5</accession>
<feature type="transmembrane region" description="Helical" evidence="1">
    <location>
        <begin position="81"/>
        <end position="101"/>
    </location>
</feature>
<organism evidence="2 3">
    <name type="scientific">Candidatus Clostridium radicumherbarum</name>
    <dbReference type="NCBI Taxonomy" id="3381662"/>
    <lineage>
        <taxon>Bacteria</taxon>
        <taxon>Bacillati</taxon>
        <taxon>Bacillota</taxon>
        <taxon>Clostridia</taxon>
        <taxon>Eubacteriales</taxon>
        <taxon>Clostridiaceae</taxon>
        <taxon>Clostridium</taxon>
    </lineage>
</organism>
<evidence type="ECO:0000313" key="3">
    <source>
        <dbReference type="Proteomes" id="UP001623661"/>
    </source>
</evidence>
<dbReference type="Pfam" id="PF22765">
    <property type="entry name" value="DUF7010"/>
    <property type="match status" value="1"/>
</dbReference>
<reference evidence="2 3" key="1">
    <citation type="submission" date="2024-11" db="EMBL/GenBank/DDBJ databases">
        <authorList>
            <person name="Heng Y.C."/>
            <person name="Lim A.C.H."/>
            <person name="Lee J.K.Y."/>
            <person name="Kittelmann S."/>
        </authorList>
    </citation>
    <scope>NUCLEOTIDE SEQUENCE [LARGE SCALE GENOMIC DNA]</scope>
    <source>
        <strain evidence="2 3">WILCCON 0202</strain>
    </source>
</reference>